<dbReference type="Proteomes" id="UP000315113">
    <property type="component" value="Unassembled WGS sequence"/>
</dbReference>
<evidence type="ECO:0000313" key="2">
    <source>
        <dbReference type="Proteomes" id="UP000315113"/>
    </source>
</evidence>
<comment type="caution">
    <text evidence="1">The sequence shown here is derived from an EMBL/GenBank/DDBJ whole genome shotgun (WGS) entry which is preliminary data.</text>
</comment>
<dbReference type="EMBL" id="SFBH01000145">
    <property type="protein sequence ID" value="TRU32039.1"/>
    <property type="molecule type" value="Genomic_DNA"/>
</dbReference>
<accession>A0A552EBZ7</accession>
<name>A0A552EBZ7_MICAE</name>
<proteinExistence type="predicted"/>
<gene>
    <name evidence="1" type="ORF">EWV78_19025</name>
</gene>
<sequence>MIGLNYIRAIDLCALCVFVVRFTRSRVASALRPPAGLYLRIHFTHQTQESLSSGKNTRGDLSFYPCY</sequence>
<evidence type="ECO:0000313" key="1">
    <source>
        <dbReference type="EMBL" id="TRU32039.1"/>
    </source>
</evidence>
<dbReference type="AlphaFoldDB" id="A0A552EBZ7"/>
<organism evidence="1 2">
    <name type="scientific">Microcystis aeruginosa Ma_MB_F_20061100_S20D</name>
    <dbReference type="NCBI Taxonomy" id="2486253"/>
    <lineage>
        <taxon>Bacteria</taxon>
        <taxon>Bacillati</taxon>
        <taxon>Cyanobacteriota</taxon>
        <taxon>Cyanophyceae</taxon>
        <taxon>Oscillatoriophycideae</taxon>
        <taxon>Chroococcales</taxon>
        <taxon>Microcystaceae</taxon>
        <taxon>Microcystis</taxon>
    </lineage>
</organism>
<reference evidence="1 2" key="1">
    <citation type="submission" date="2019-01" db="EMBL/GenBank/DDBJ databases">
        <title>Coherence of Microcystis species and biogeography revealed through population genomics.</title>
        <authorList>
            <person name="Perez-Carrascal O.M."/>
            <person name="Terrat Y."/>
            <person name="Giani A."/>
            <person name="Fortin N."/>
            <person name="Tromas N."/>
            <person name="Shapiro B.J."/>
        </authorList>
    </citation>
    <scope>NUCLEOTIDE SEQUENCE [LARGE SCALE GENOMIC DNA]</scope>
    <source>
        <strain evidence="1">Ma_MB_F_20061100_S20D</strain>
    </source>
</reference>
<protein>
    <submittedName>
        <fullName evidence="1">Uncharacterized protein</fullName>
    </submittedName>
</protein>